<dbReference type="Gene3D" id="3.40.50.2000">
    <property type="entry name" value="Glycogen Phosphorylase B"/>
    <property type="match status" value="1"/>
</dbReference>
<evidence type="ECO:0008006" key="3">
    <source>
        <dbReference type="Google" id="ProtNLM"/>
    </source>
</evidence>
<proteinExistence type="predicted"/>
<dbReference type="Proteomes" id="UP001143330">
    <property type="component" value="Unassembled WGS sequence"/>
</dbReference>
<dbReference type="InterPro" id="IPR009367">
    <property type="entry name" value="Elm1-like"/>
</dbReference>
<dbReference type="SUPFAM" id="SSF53756">
    <property type="entry name" value="UDP-Glycosyltransferase/glycogen phosphorylase"/>
    <property type="match status" value="1"/>
</dbReference>
<evidence type="ECO:0000313" key="2">
    <source>
        <dbReference type="Proteomes" id="UP001143330"/>
    </source>
</evidence>
<dbReference type="EMBL" id="BSFM01000014">
    <property type="protein sequence ID" value="GLK84634.1"/>
    <property type="molecule type" value="Genomic_DNA"/>
</dbReference>
<keyword evidence="2" id="KW-1185">Reference proteome</keyword>
<reference evidence="1" key="2">
    <citation type="submission" date="2023-01" db="EMBL/GenBank/DDBJ databases">
        <authorList>
            <person name="Sun Q."/>
            <person name="Evtushenko L."/>
        </authorList>
    </citation>
    <scope>NUCLEOTIDE SEQUENCE</scope>
    <source>
        <strain evidence="1">VKM B-2789</strain>
    </source>
</reference>
<accession>A0A9W6JZ96</accession>
<evidence type="ECO:0000313" key="1">
    <source>
        <dbReference type="EMBL" id="GLK84634.1"/>
    </source>
</evidence>
<organism evidence="1 2">
    <name type="scientific">Ancylobacter defluvii</name>
    <dbReference type="NCBI Taxonomy" id="1282440"/>
    <lineage>
        <taxon>Bacteria</taxon>
        <taxon>Pseudomonadati</taxon>
        <taxon>Pseudomonadota</taxon>
        <taxon>Alphaproteobacteria</taxon>
        <taxon>Hyphomicrobiales</taxon>
        <taxon>Xanthobacteraceae</taxon>
        <taxon>Ancylobacter</taxon>
    </lineage>
</organism>
<comment type="caution">
    <text evidence="1">The sequence shown here is derived from an EMBL/GenBank/DDBJ whole genome shotgun (WGS) entry which is preliminary data.</text>
</comment>
<dbReference type="AlphaFoldDB" id="A0A9W6JZ96"/>
<reference evidence="1" key="1">
    <citation type="journal article" date="2014" name="Int. J. Syst. Evol. Microbiol.">
        <title>Complete genome sequence of Corynebacterium casei LMG S-19264T (=DSM 44701T), isolated from a smear-ripened cheese.</title>
        <authorList>
            <consortium name="US DOE Joint Genome Institute (JGI-PGF)"/>
            <person name="Walter F."/>
            <person name="Albersmeier A."/>
            <person name="Kalinowski J."/>
            <person name="Ruckert C."/>
        </authorList>
    </citation>
    <scope>NUCLEOTIDE SEQUENCE</scope>
    <source>
        <strain evidence="1">VKM B-2789</strain>
    </source>
</reference>
<gene>
    <name evidence="1" type="ORF">GCM10017653_27040</name>
</gene>
<sequence length="340" mass="36430">MLVLRDRQPGHFNQAEGLALAVARLARTDVLRLEIRPAKWARDDLRKLIMRRWGKDARLWLRLLYGVDLASVTRPDIIVASGRPTIAAGMLLSRHFGAPLVVSGGIDGYDETAIALNIVSSPRQAGDPGAAYAPIPSTVDADVYPPLRRLADIAALDGASLALLVGGSAYRREYPPEEWEALLAFVPAVAARYGVKWRVTTSRRTPDEVSDRFKALAASGVVAEFVDYRTAGPGSVRALFGADAVVVTEDSLSMLAEGLAAGRPVIGLKSRVVHKHYANEIIAGMAGASLAILPMRSVTPEQFAATLTRLVPPAEDARDVLARALAPVLKLPVPDTRSPA</sequence>
<protein>
    <recommendedName>
        <fullName evidence="3">Nucleoside-diphosphate sugar epimerase</fullName>
    </recommendedName>
</protein>
<name>A0A9W6JZ96_9HYPH</name>
<dbReference type="Pfam" id="PF06258">
    <property type="entry name" value="Mito_fiss_Elm1"/>
    <property type="match status" value="1"/>
</dbReference>